<dbReference type="PANTHER" id="PTHR35176">
    <property type="entry name" value="HEME OXYGENASE HI_0854-RELATED"/>
    <property type="match status" value="1"/>
</dbReference>
<dbReference type="RefSeq" id="WP_387718926.1">
    <property type="nucleotide sequence ID" value="NZ_JBIAPI010000004.1"/>
</dbReference>
<evidence type="ECO:0000313" key="4">
    <source>
        <dbReference type="Proteomes" id="UP001601948"/>
    </source>
</evidence>
<dbReference type="EC" id="1.-.-.-" evidence="3"/>
<dbReference type="PANTHER" id="PTHR35176:SF6">
    <property type="entry name" value="HEME OXYGENASE HI_0854-RELATED"/>
    <property type="match status" value="1"/>
</dbReference>
<keyword evidence="4" id="KW-1185">Reference proteome</keyword>
<dbReference type="InterPro" id="IPR011576">
    <property type="entry name" value="Pyridox_Oxase_N"/>
</dbReference>
<gene>
    <name evidence="3" type="ORF">ACFYV7_18615</name>
</gene>
<keyword evidence="1 3" id="KW-0560">Oxidoreductase</keyword>
<name>A0ABW6QW15_9NOCA</name>
<dbReference type="InterPro" id="IPR052019">
    <property type="entry name" value="F420H2_bilvrd_red/Heme_oxyg"/>
</dbReference>
<protein>
    <submittedName>
        <fullName evidence="3">PPOX class F420-dependent oxidoreductase</fullName>
        <ecNumber evidence="3">1.-.-.-</ecNumber>
    </submittedName>
</protein>
<dbReference type="InterPro" id="IPR012349">
    <property type="entry name" value="Split_barrel_FMN-bd"/>
</dbReference>
<proteinExistence type="predicted"/>
<reference evidence="3 4" key="1">
    <citation type="submission" date="2024-10" db="EMBL/GenBank/DDBJ databases">
        <title>The Natural Products Discovery Center: Release of the First 8490 Sequenced Strains for Exploring Actinobacteria Biosynthetic Diversity.</title>
        <authorList>
            <person name="Kalkreuter E."/>
            <person name="Kautsar S.A."/>
            <person name="Yang D."/>
            <person name="Bader C.D."/>
            <person name="Teijaro C.N."/>
            <person name="Fluegel L."/>
            <person name="Davis C.M."/>
            <person name="Simpson J.R."/>
            <person name="Lauterbach L."/>
            <person name="Steele A.D."/>
            <person name="Gui C."/>
            <person name="Meng S."/>
            <person name="Li G."/>
            <person name="Viehrig K."/>
            <person name="Ye F."/>
            <person name="Su P."/>
            <person name="Kiefer A.F."/>
            <person name="Nichols A."/>
            <person name="Cepeda A.J."/>
            <person name="Yan W."/>
            <person name="Fan B."/>
            <person name="Jiang Y."/>
            <person name="Adhikari A."/>
            <person name="Zheng C.-J."/>
            <person name="Schuster L."/>
            <person name="Cowan T.M."/>
            <person name="Smanski M.J."/>
            <person name="Chevrette M.G."/>
            <person name="De Carvalho L.P.S."/>
            <person name="Shen B."/>
        </authorList>
    </citation>
    <scope>NUCLEOTIDE SEQUENCE [LARGE SCALE GENOMIC DNA]</scope>
    <source>
        <strain evidence="3 4">NPDC003040</strain>
    </source>
</reference>
<dbReference type="Gene3D" id="2.30.110.10">
    <property type="entry name" value="Electron Transport, Fmn-binding Protein, Chain A"/>
    <property type="match status" value="1"/>
</dbReference>
<dbReference type="NCBIfam" id="TIGR03618">
    <property type="entry name" value="Rv1155_F420"/>
    <property type="match status" value="1"/>
</dbReference>
<dbReference type="InterPro" id="IPR019920">
    <property type="entry name" value="F420-binding_dom_put"/>
</dbReference>
<organism evidence="3 4">
    <name type="scientific">Nocardia suismassiliense</name>
    <dbReference type="NCBI Taxonomy" id="2077092"/>
    <lineage>
        <taxon>Bacteria</taxon>
        <taxon>Bacillati</taxon>
        <taxon>Actinomycetota</taxon>
        <taxon>Actinomycetes</taxon>
        <taxon>Mycobacteriales</taxon>
        <taxon>Nocardiaceae</taxon>
        <taxon>Nocardia</taxon>
    </lineage>
</organism>
<evidence type="ECO:0000256" key="1">
    <source>
        <dbReference type="ARBA" id="ARBA00023002"/>
    </source>
</evidence>
<accession>A0ABW6QW15</accession>
<dbReference type="GO" id="GO:0016491">
    <property type="term" value="F:oxidoreductase activity"/>
    <property type="evidence" value="ECO:0007669"/>
    <property type="project" value="UniProtKB-KW"/>
</dbReference>
<evidence type="ECO:0000313" key="3">
    <source>
        <dbReference type="EMBL" id="MFF3224810.1"/>
    </source>
</evidence>
<comment type="caution">
    <text evidence="3">The sequence shown here is derived from an EMBL/GenBank/DDBJ whole genome shotgun (WGS) entry which is preliminary data.</text>
</comment>
<dbReference type="Proteomes" id="UP001601948">
    <property type="component" value="Unassembled WGS sequence"/>
</dbReference>
<sequence>MSRLFGAPLLSTAWEITLSDATIALLDGKNYAALATLNADGSPQTSAMWVLRDGDDLLFSTLEGRLEHRNMLRDPRVSVTVIDFADGKHYVELRGRATITHDDDLRVGHRLSWKYDGKDYDEPAPGQVRVEVDKATGYAA</sequence>
<evidence type="ECO:0000259" key="2">
    <source>
        <dbReference type="Pfam" id="PF01243"/>
    </source>
</evidence>
<dbReference type="SUPFAM" id="SSF50475">
    <property type="entry name" value="FMN-binding split barrel"/>
    <property type="match status" value="1"/>
</dbReference>
<dbReference type="Pfam" id="PF01243">
    <property type="entry name" value="PNPOx_N"/>
    <property type="match status" value="1"/>
</dbReference>
<dbReference type="EMBL" id="JBIAPI010000004">
    <property type="protein sequence ID" value="MFF3224810.1"/>
    <property type="molecule type" value="Genomic_DNA"/>
</dbReference>
<feature type="domain" description="Pyridoxamine 5'-phosphate oxidase N-terminal" evidence="2">
    <location>
        <begin position="21"/>
        <end position="107"/>
    </location>
</feature>